<name>A0ABS4JZK3_9CLOT</name>
<comment type="caution">
    <text evidence="1">The sequence shown here is derived from an EMBL/GenBank/DDBJ whole genome shotgun (WGS) entry which is preliminary data.</text>
</comment>
<protein>
    <submittedName>
        <fullName evidence="1">Uncharacterized protein</fullName>
    </submittedName>
</protein>
<dbReference type="EMBL" id="JAGGLL010000004">
    <property type="protein sequence ID" value="MBP2020972.1"/>
    <property type="molecule type" value="Genomic_DNA"/>
</dbReference>
<proteinExistence type="predicted"/>
<evidence type="ECO:0000313" key="2">
    <source>
        <dbReference type="Proteomes" id="UP001519308"/>
    </source>
</evidence>
<keyword evidence="2" id="KW-1185">Reference proteome</keyword>
<dbReference type="Proteomes" id="UP001519308">
    <property type="component" value="Unassembled WGS sequence"/>
</dbReference>
<evidence type="ECO:0000313" key="1">
    <source>
        <dbReference type="EMBL" id="MBP2020972.1"/>
    </source>
</evidence>
<gene>
    <name evidence="1" type="ORF">J2Z44_000756</name>
</gene>
<reference evidence="1 2" key="1">
    <citation type="submission" date="2021-03" db="EMBL/GenBank/DDBJ databases">
        <title>Genomic Encyclopedia of Type Strains, Phase IV (KMG-IV): sequencing the most valuable type-strain genomes for metagenomic binning, comparative biology and taxonomic classification.</title>
        <authorList>
            <person name="Goeker M."/>
        </authorList>
    </citation>
    <scope>NUCLEOTIDE SEQUENCE [LARGE SCALE GENOMIC DNA]</scope>
    <source>
        <strain evidence="1 2">DSM 28650</strain>
    </source>
</reference>
<sequence>MGDSIFSRVLKFLFNKSEKLEEAKEENFIEQVTNKNSYVNSEIDSDDKLVVALAASIMAGKDKPNSHFHISKITRIDNTYENAYFNRDSYEIEEEEKLVVALAASIMAGKDKPNSHFHISKITRVNNSYENPSLKGVNYEVEEEEKLVVALAASIMAGKDKPNSHFHISKITKVS</sequence>
<accession>A0ABS4JZK3</accession>
<dbReference type="RefSeq" id="WP_209649351.1">
    <property type="nucleotide sequence ID" value="NZ_JAGGLL010000004.1"/>
</dbReference>
<organism evidence="1 2">
    <name type="scientific">Clostridium punense</name>
    <dbReference type="NCBI Taxonomy" id="1054297"/>
    <lineage>
        <taxon>Bacteria</taxon>
        <taxon>Bacillati</taxon>
        <taxon>Bacillota</taxon>
        <taxon>Clostridia</taxon>
        <taxon>Eubacteriales</taxon>
        <taxon>Clostridiaceae</taxon>
        <taxon>Clostridium</taxon>
    </lineage>
</organism>